<feature type="non-terminal residue" evidence="3">
    <location>
        <position position="1"/>
    </location>
</feature>
<dbReference type="PANTHER" id="PTHR14224">
    <property type="entry name" value="SIMILAR TO PREFERENTIALLY EXPRESSED ANTIGEN IN MELANOMA-LIKE 3"/>
    <property type="match status" value="1"/>
</dbReference>
<reference evidence="3 4" key="1">
    <citation type="submission" date="2016-06" db="EMBL/GenBank/DDBJ databases">
        <title>The Draft Genome Sequence and Annotation of the Desert Woodrat Neotoma lepida.</title>
        <authorList>
            <person name="Campbell M."/>
            <person name="Oakeson K.F."/>
            <person name="Yandell M."/>
            <person name="Halpert J.R."/>
            <person name="Dearing D."/>
        </authorList>
    </citation>
    <scope>NUCLEOTIDE SEQUENCE [LARGE SCALE GENOMIC DNA]</scope>
    <source>
        <strain evidence="3">417</strain>
        <tissue evidence="3">Liver</tissue>
    </source>
</reference>
<evidence type="ECO:0000256" key="2">
    <source>
        <dbReference type="ARBA" id="ARBA00022737"/>
    </source>
</evidence>
<accession>A0A1A6HVL6</accession>
<evidence type="ECO:0000313" key="4">
    <source>
        <dbReference type="Proteomes" id="UP000092124"/>
    </source>
</evidence>
<evidence type="ECO:0000313" key="3">
    <source>
        <dbReference type="EMBL" id="OBS82050.1"/>
    </source>
</evidence>
<dbReference type="SUPFAM" id="SSF52047">
    <property type="entry name" value="RNI-like"/>
    <property type="match status" value="1"/>
</dbReference>
<dbReference type="Gene3D" id="3.80.10.10">
    <property type="entry name" value="Ribonuclease Inhibitor"/>
    <property type="match status" value="1"/>
</dbReference>
<keyword evidence="2" id="KW-0677">Repeat</keyword>
<dbReference type="GO" id="GO:0005737">
    <property type="term" value="C:cytoplasm"/>
    <property type="evidence" value="ECO:0007669"/>
    <property type="project" value="TreeGrafter"/>
</dbReference>
<dbReference type="Proteomes" id="UP000092124">
    <property type="component" value="Unassembled WGS sequence"/>
</dbReference>
<organism evidence="3 4">
    <name type="scientific">Neotoma lepida</name>
    <name type="common">Desert woodrat</name>
    <dbReference type="NCBI Taxonomy" id="56216"/>
    <lineage>
        <taxon>Eukaryota</taxon>
        <taxon>Metazoa</taxon>
        <taxon>Chordata</taxon>
        <taxon>Craniata</taxon>
        <taxon>Vertebrata</taxon>
        <taxon>Euteleostomi</taxon>
        <taxon>Mammalia</taxon>
        <taxon>Eutheria</taxon>
        <taxon>Euarchontoglires</taxon>
        <taxon>Glires</taxon>
        <taxon>Rodentia</taxon>
        <taxon>Myomorpha</taxon>
        <taxon>Muroidea</taxon>
        <taxon>Cricetidae</taxon>
        <taxon>Neotominae</taxon>
        <taxon>Neotoma</taxon>
    </lineage>
</organism>
<dbReference type="AlphaFoldDB" id="A0A1A6HVL6"/>
<dbReference type="OrthoDB" id="9634549at2759"/>
<dbReference type="InterPro" id="IPR050694">
    <property type="entry name" value="LRRC14/PRAME"/>
</dbReference>
<dbReference type="EMBL" id="LZPO01008341">
    <property type="protein sequence ID" value="OBS82050.1"/>
    <property type="molecule type" value="Genomic_DNA"/>
</dbReference>
<dbReference type="STRING" id="56216.A0A1A6HVL6"/>
<protein>
    <submittedName>
        <fullName evidence="3">Uncharacterized protein</fullName>
    </submittedName>
</protein>
<keyword evidence="4" id="KW-1185">Reference proteome</keyword>
<comment type="caution">
    <text evidence="3">The sequence shown here is derived from an EMBL/GenBank/DDBJ whole genome shotgun (WGS) entry which is preliminary data.</text>
</comment>
<dbReference type="InterPro" id="IPR032675">
    <property type="entry name" value="LRR_dom_sf"/>
</dbReference>
<gene>
    <name evidence="3" type="ORF">A6R68_23962</name>
</gene>
<name>A0A1A6HVL6_NEOLE</name>
<evidence type="ECO:0000256" key="1">
    <source>
        <dbReference type="ARBA" id="ARBA00022614"/>
    </source>
</evidence>
<keyword evidence="1" id="KW-0433">Leucine-rich repeat</keyword>
<proteinExistence type="predicted"/>
<sequence length="146" mass="16520">SVADTLQTLELEDCRMKDPDLRVLLPALSQCSLLTSINLYENEISINTLKDLLSHTANLSQLTKELYPAPKEVYNHFGYIIVEEFSQCCAELKNTLTTQLFHAAIEEIDIIHGDMLETVEFGEQRNELGDILLVRVSGKPTFEDAY</sequence>
<dbReference type="PANTHER" id="PTHR14224:SF17">
    <property type="entry name" value="PRAME LIKE 14-RELATED"/>
    <property type="match status" value="1"/>
</dbReference>